<keyword evidence="2" id="KW-1185">Reference proteome</keyword>
<proteinExistence type="predicted"/>
<reference evidence="1 2" key="1">
    <citation type="submission" date="2019-06" db="EMBL/GenBank/DDBJ databases">
        <title>Streptomyces sporangiiformans sp. nov., a novel actinomycete isolated from soil in Mount Song.</title>
        <authorList>
            <person name="Han L."/>
        </authorList>
    </citation>
    <scope>NUCLEOTIDE SEQUENCE [LARGE SCALE GENOMIC DNA]</scope>
    <source>
        <strain evidence="1 2">NEAU-SSA 1</strain>
    </source>
</reference>
<dbReference type="AlphaFoldDB" id="A0A505DML8"/>
<evidence type="ECO:0000313" key="1">
    <source>
        <dbReference type="EMBL" id="TPQ20701.1"/>
    </source>
</evidence>
<comment type="caution">
    <text evidence="1">The sequence shown here is derived from an EMBL/GenBank/DDBJ whole genome shotgun (WGS) entry which is preliminary data.</text>
</comment>
<evidence type="ECO:0000313" key="2">
    <source>
        <dbReference type="Proteomes" id="UP000317378"/>
    </source>
</evidence>
<dbReference type="Proteomes" id="UP000317378">
    <property type="component" value="Unassembled WGS sequence"/>
</dbReference>
<name>A0A505DML8_9ACTN</name>
<organism evidence="1 2">
    <name type="scientific">Streptomyces sporangiiformans</name>
    <dbReference type="NCBI Taxonomy" id="2315329"/>
    <lineage>
        <taxon>Bacteria</taxon>
        <taxon>Bacillati</taxon>
        <taxon>Actinomycetota</taxon>
        <taxon>Actinomycetes</taxon>
        <taxon>Kitasatosporales</taxon>
        <taxon>Streptomycetaceae</taxon>
        <taxon>Streptomyces</taxon>
    </lineage>
</organism>
<dbReference type="RefSeq" id="WP_140935914.1">
    <property type="nucleotide sequence ID" value="NZ_QXMJ01000131.1"/>
</dbReference>
<dbReference type="EMBL" id="VCHX02000131">
    <property type="protein sequence ID" value="TPQ20701.1"/>
    <property type="molecule type" value="Genomic_DNA"/>
</dbReference>
<protein>
    <submittedName>
        <fullName evidence="1">Uncharacterized protein</fullName>
    </submittedName>
</protein>
<gene>
    <name evidence="1" type="ORF">FGD71_019030</name>
</gene>
<sequence length="75" mass="8301">MLARNQIWLEIPGAGPGTVQDTLLKNCKVVVHRIMAGGKAPTGFYSAPEEWYHGCTDALAEWFAERDATSSHSRR</sequence>
<accession>A0A505DML8</accession>